<dbReference type="InterPro" id="IPR007173">
    <property type="entry name" value="ALO_C"/>
</dbReference>
<dbReference type="InterPro" id="IPR010031">
    <property type="entry name" value="FAD_lactone_oxidase-like"/>
</dbReference>
<evidence type="ECO:0000313" key="7">
    <source>
        <dbReference type="Proteomes" id="UP000254937"/>
    </source>
</evidence>
<dbReference type="SUPFAM" id="SSF56176">
    <property type="entry name" value="FAD-binding/transporter-associated domain-like"/>
    <property type="match status" value="1"/>
</dbReference>
<proteinExistence type="predicted"/>
<keyword evidence="3" id="KW-0560">Oxidoreductase</keyword>
<dbReference type="Pfam" id="PF01565">
    <property type="entry name" value="FAD_binding_4"/>
    <property type="match status" value="1"/>
</dbReference>
<evidence type="ECO:0000256" key="1">
    <source>
        <dbReference type="ARBA" id="ARBA00005083"/>
    </source>
</evidence>
<dbReference type="PROSITE" id="PS51387">
    <property type="entry name" value="FAD_PCMH"/>
    <property type="match status" value="1"/>
</dbReference>
<evidence type="ECO:0000259" key="5">
    <source>
        <dbReference type="PROSITE" id="PS51387"/>
    </source>
</evidence>
<keyword evidence="7" id="KW-1185">Reference proteome</keyword>
<organism evidence="6 7">
    <name type="scientific">Aspergillus phoenicis ATCC 13157</name>
    <dbReference type="NCBI Taxonomy" id="1353007"/>
    <lineage>
        <taxon>Eukaryota</taxon>
        <taxon>Fungi</taxon>
        <taxon>Dikarya</taxon>
        <taxon>Ascomycota</taxon>
        <taxon>Pezizomycotina</taxon>
        <taxon>Eurotiomycetes</taxon>
        <taxon>Eurotiomycetidae</taxon>
        <taxon>Eurotiales</taxon>
        <taxon>Aspergillaceae</taxon>
        <taxon>Aspergillus</taxon>
    </lineage>
</organism>
<evidence type="ECO:0000313" key="6">
    <source>
        <dbReference type="EMBL" id="RDK42639.1"/>
    </source>
</evidence>
<dbReference type="EMBL" id="KZ851852">
    <property type="protein sequence ID" value="RDK42639.1"/>
    <property type="molecule type" value="Genomic_DNA"/>
</dbReference>
<feature type="domain" description="FAD-binding PCMH-type" evidence="5">
    <location>
        <begin position="12"/>
        <end position="184"/>
    </location>
</feature>
<gene>
    <name evidence="6" type="ORF">M752DRAFT_314914</name>
</gene>
<dbReference type="EC" id="1.1.3.37" evidence="2"/>
<dbReference type="GO" id="GO:0071949">
    <property type="term" value="F:FAD binding"/>
    <property type="evidence" value="ECO:0007669"/>
    <property type="project" value="InterPro"/>
</dbReference>
<dbReference type="InterPro" id="IPR016166">
    <property type="entry name" value="FAD-bd_PCMH"/>
</dbReference>
<dbReference type="Gene3D" id="3.30.465.10">
    <property type="match status" value="1"/>
</dbReference>
<dbReference type="InterPro" id="IPR006094">
    <property type="entry name" value="Oxid_FAD_bind_N"/>
</dbReference>
<name>A0A370PKB5_ASPPH</name>
<dbReference type="GO" id="GO:0003885">
    <property type="term" value="F:D-arabinono-1,4-lactone oxidase activity"/>
    <property type="evidence" value="ECO:0007669"/>
    <property type="project" value="UniProtKB-EC"/>
</dbReference>
<dbReference type="PANTHER" id="PTHR43762">
    <property type="entry name" value="L-GULONOLACTONE OXIDASE"/>
    <property type="match status" value="1"/>
</dbReference>
<protein>
    <recommendedName>
        <fullName evidence="2">D-arabinono-1,4-lactone oxidase</fullName>
        <ecNumber evidence="2">1.1.3.37</ecNumber>
    </recommendedName>
    <alternativeName>
        <fullName evidence="4">L-galactono-gamma-lactone oxidase</fullName>
    </alternativeName>
</protein>
<dbReference type="UniPathway" id="UPA00771">
    <property type="reaction ID" value="UER00766"/>
</dbReference>
<evidence type="ECO:0000256" key="2">
    <source>
        <dbReference type="ARBA" id="ARBA00013136"/>
    </source>
</evidence>
<comment type="pathway">
    <text evidence="1">Cofactor biosynthesis; D-erythroascorbate biosynthesis; dehydro-D-arabinono-1,4-lactone from D-arabinose: step 2/2.</text>
</comment>
<dbReference type="Proteomes" id="UP000254937">
    <property type="component" value="Unassembled WGS sequence"/>
</dbReference>
<dbReference type="PANTHER" id="PTHR43762:SF1">
    <property type="entry name" value="D-ARABINONO-1,4-LACTONE OXIDASE"/>
    <property type="match status" value="1"/>
</dbReference>
<dbReference type="InterPro" id="IPR016169">
    <property type="entry name" value="FAD-bd_PCMH_sub2"/>
</dbReference>
<evidence type="ECO:0000256" key="4">
    <source>
        <dbReference type="ARBA" id="ARBA00033418"/>
    </source>
</evidence>
<dbReference type="InterPro" id="IPR016167">
    <property type="entry name" value="FAD-bd_PCMH_sub1"/>
</dbReference>
<dbReference type="Pfam" id="PF04030">
    <property type="entry name" value="ALO"/>
    <property type="match status" value="1"/>
</dbReference>
<dbReference type="Gene3D" id="3.30.43.10">
    <property type="entry name" value="Uridine Diphospho-n-acetylenolpyruvylglucosamine Reductase, domain 2"/>
    <property type="match status" value="1"/>
</dbReference>
<dbReference type="GO" id="GO:0016020">
    <property type="term" value="C:membrane"/>
    <property type="evidence" value="ECO:0007669"/>
    <property type="project" value="InterPro"/>
</dbReference>
<reference evidence="6 7" key="1">
    <citation type="submission" date="2018-07" db="EMBL/GenBank/DDBJ databases">
        <title>Section-level genome sequencing of Aspergillus section Nigri to investigate inter- and intra-species variation.</title>
        <authorList>
            <consortium name="DOE Joint Genome Institute"/>
            <person name="Vesth T.C."/>
            <person name="Nybo J.L."/>
            <person name="Theobald S."/>
            <person name="Frisvad J.C."/>
            <person name="Larsen T.O."/>
            <person name="Nielsen K.F."/>
            <person name="Hoof J.B."/>
            <person name="Brandl J."/>
            <person name="Salamov A."/>
            <person name="Riley R."/>
            <person name="Gladden J.M."/>
            <person name="Phatale P."/>
            <person name="Nielsen M.T."/>
            <person name="Lyhne E.K."/>
            <person name="Kogle M.E."/>
            <person name="Strasser K."/>
            <person name="McDonnell E."/>
            <person name="Barry K."/>
            <person name="Clum A."/>
            <person name="Chen C."/>
            <person name="Nolan M."/>
            <person name="Sandor L."/>
            <person name="Kuo A."/>
            <person name="Lipzen A."/>
            <person name="Hainaut M."/>
            <person name="Drula E."/>
            <person name="Tsang A."/>
            <person name="Magnuson J.K."/>
            <person name="Henrissat B."/>
            <person name="Wiebenga A."/>
            <person name="Simmons B.A."/>
            <person name="Makela M.R."/>
            <person name="De vries R.P."/>
            <person name="Grigoriev I.V."/>
            <person name="Mortensen U.H."/>
            <person name="Baker S.E."/>
            <person name="Andersen M.R."/>
        </authorList>
    </citation>
    <scope>NUCLEOTIDE SEQUENCE [LARGE SCALE GENOMIC DNA]</scope>
    <source>
        <strain evidence="6 7">ATCC 13157</strain>
    </source>
</reference>
<evidence type="ECO:0000256" key="3">
    <source>
        <dbReference type="ARBA" id="ARBA00023002"/>
    </source>
</evidence>
<sequence length="463" mass="52622">MPTLSNWNNDIKFEVADNCFKTPTQISDIQAIVKQAFEKNEHVAVIGAMHSTTQCMVGSGIIISLENMDNLISIDQEQLTVTVQGGMTLRQLCSHLKKVSLQPPVILEWGNFQIGAISGTHANDTSMRRSAQFSSYVLGVKLVTPTGEIIEVSKSQNEDYLPAIRSHYGMLGVVCEVTVRVFKTQPLNVSFQVAQIDTFLSDFAAELQTLKDGYDQVFGMLFPNTGKLLWQCREPLEPEIPRPPSLGAFLDPIESKNISLFGSLFLPLVKAVTKLRPSAEIATFINSTLVDLPLKIIRHSSYTINPCDRAILWAQDDPDFEFYDWVFPEEEWRDMIQAFLQLSDCFRREHDFILQLPTLIYFIKQDQASLLSRSRNANMMAVDPVYPDPKDPAWKNFRLEFNKIAVLHGGIPHINKTRDGAIGNFANAGDSECIRRFLQIRRQLDPKDLFLNDYFKTMFRRYL</sequence>
<dbReference type="AlphaFoldDB" id="A0A370PKB5"/>
<accession>A0A370PKB5</accession>
<dbReference type="InterPro" id="IPR036318">
    <property type="entry name" value="FAD-bd_PCMH-like_sf"/>
</dbReference>